<dbReference type="InterPro" id="IPR021215">
    <property type="entry name" value="DUF2752"/>
</dbReference>
<feature type="transmembrane region" description="Helical" evidence="1">
    <location>
        <begin position="67"/>
        <end position="88"/>
    </location>
</feature>
<dbReference type="Pfam" id="PF10825">
    <property type="entry name" value="DUF2752"/>
    <property type="match status" value="1"/>
</dbReference>
<organism evidence="2 3">
    <name type="scientific">Candidatus Flavonifractor merdigallinarum</name>
    <dbReference type="NCBI Taxonomy" id="2838589"/>
    <lineage>
        <taxon>Bacteria</taxon>
        <taxon>Bacillati</taxon>
        <taxon>Bacillota</taxon>
        <taxon>Clostridia</taxon>
        <taxon>Eubacteriales</taxon>
        <taxon>Oscillospiraceae</taxon>
        <taxon>Flavonifractor</taxon>
    </lineage>
</organism>
<dbReference type="AlphaFoldDB" id="A0A9D1Y7B7"/>
<keyword evidence="1" id="KW-0472">Membrane</keyword>
<evidence type="ECO:0000313" key="3">
    <source>
        <dbReference type="Proteomes" id="UP000823868"/>
    </source>
</evidence>
<keyword evidence="1" id="KW-1133">Transmembrane helix</keyword>
<keyword evidence="1" id="KW-0812">Transmembrane</keyword>
<protein>
    <submittedName>
        <fullName evidence="2">DUF2752 domain-containing protein</fullName>
    </submittedName>
</protein>
<sequence>MRRRLLQTLAGWGAVLALGLAYALWGSVTGLWIPCPIHTLTGLDCPGCGVTRMCLALLRLDFSGAWAANPGLLLLSPLLLWLLLWQTVDYIRTGVCRTTFWRSILGWSLVVLLVGYGVLRNCI</sequence>
<gene>
    <name evidence="2" type="ORF">H9841_02015</name>
</gene>
<name>A0A9D1Y7B7_9FIRM</name>
<accession>A0A9D1Y7B7</accession>
<dbReference type="EMBL" id="DXDX01000040">
    <property type="protein sequence ID" value="HIY20662.1"/>
    <property type="molecule type" value="Genomic_DNA"/>
</dbReference>
<evidence type="ECO:0000256" key="1">
    <source>
        <dbReference type="SAM" id="Phobius"/>
    </source>
</evidence>
<comment type="caution">
    <text evidence="2">The sequence shown here is derived from an EMBL/GenBank/DDBJ whole genome shotgun (WGS) entry which is preliminary data.</text>
</comment>
<reference evidence="2" key="2">
    <citation type="submission" date="2021-04" db="EMBL/GenBank/DDBJ databases">
        <authorList>
            <person name="Gilroy R."/>
        </authorList>
    </citation>
    <scope>NUCLEOTIDE SEQUENCE</scope>
    <source>
        <strain evidence="2">ChiBcec16_6824</strain>
    </source>
</reference>
<feature type="transmembrane region" description="Helical" evidence="1">
    <location>
        <begin position="100"/>
        <end position="119"/>
    </location>
</feature>
<proteinExistence type="predicted"/>
<reference evidence="2" key="1">
    <citation type="journal article" date="2021" name="PeerJ">
        <title>Extensive microbial diversity within the chicken gut microbiome revealed by metagenomics and culture.</title>
        <authorList>
            <person name="Gilroy R."/>
            <person name="Ravi A."/>
            <person name="Getino M."/>
            <person name="Pursley I."/>
            <person name="Horton D.L."/>
            <person name="Alikhan N.F."/>
            <person name="Baker D."/>
            <person name="Gharbi K."/>
            <person name="Hall N."/>
            <person name="Watson M."/>
            <person name="Adriaenssens E.M."/>
            <person name="Foster-Nyarko E."/>
            <person name="Jarju S."/>
            <person name="Secka A."/>
            <person name="Antonio M."/>
            <person name="Oren A."/>
            <person name="Chaudhuri R.R."/>
            <person name="La Ragione R."/>
            <person name="Hildebrand F."/>
            <person name="Pallen M.J."/>
        </authorList>
    </citation>
    <scope>NUCLEOTIDE SEQUENCE</scope>
    <source>
        <strain evidence="2">ChiBcec16_6824</strain>
    </source>
</reference>
<evidence type="ECO:0000313" key="2">
    <source>
        <dbReference type="EMBL" id="HIY20662.1"/>
    </source>
</evidence>
<dbReference type="Proteomes" id="UP000823868">
    <property type="component" value="Unassembled WGS sequence"/>
</dbReference>